<dbReference type="AlphaFoldDB" id="F8L7D1"/>
<protein>
    <submittedName>
        <fullName evidence="1">Uncharacterized protein</fullName>
    </submittedName>
</protein>
<dbReference type="eggNOG" id="ENOG5032YU2">
    <property type="taxonomic scope" value="Bacteria"/>
</dbReference>
<organism evidence="1 2">
    <name type="scientific">Simkania negevensis (strain ATCC VR-1471 / DSM 27360 / Z)</name>
    <dbReference type="NCBI Taxonomy" id="331113"/>
    <lineage>
        <taxon>Bacteria</taxon>
        <taxon>Pseudomonadati</taxon>
        <taxon>Chlamydiota</taxon>
        <taxon>Chlamydiia</taxon>
        <taxon>Parachlamydiales</taxon>
        <taxon>Simkaniaceae</taxon>
        <taxon>Simkania</taxon>
    </lineage>
</organism>
<evidence type="ECO:0000313" key="2">
    <source>
        <dbReference type="Proteomes" id="UP000000496"/>
    </source>
</evidence>
<dbReference type="EMBL" id="FR872582">
    <property type="protein sequence ID" value="CCB88658.1"/>
    <property type="molecule type" value="Genomic_DNA"/>
</dbReference>
<reference evidence="1 2" key="2">
    <citation type="journal article" date="2011" name="Mol. Biol. Evol.">
        <title>Unity in variety--the pan-genome of the Chlamydiae.</title>
        <authorList>
            <person name="Collingro A."/>
            <person name="Tischler P."/>
            <person name="Weinmaier T."/>
            <person name="Penz T."/>
            <person name="Heinz E."/>
            <person name="Brunham R.C."/>
            <person name="Read T.D."/>
            <person name="Bavoil P.M."/>
            <person name="Sachse K."/>
            <person name="Kahane S."/>
            <person name="Friedman M.G."/>
            <person name="Rattei T."/>
            <person name="Myers G.S."/>
            <person name="Horn M."/>
        </authorList>
    </citation>
    <scope>NUCLEOTIDE SEQUENCE [LARGE SCALE GENOMIC DNA]</scope>
    <source>
        <strain evidence="2">ATCC VR-1471 / Z</strain>
    </source>
</reference>
<dbReference type="KEGG" id="sng:SNE_A07810"/>
<dbReference type="HOGENOM" id="CLU_051673_0_0_0"/>
<proteinExistence type="predicted"/>
<name>F8L7D1_SIMNZ</name>
<keyword evidence="2" id="KW-1185">Reference proteome</keyword>
<evidence type="ECO:0000313" key="1">
    <source>
        <dbReference type="EMBL" id="CCB88658.1"/>
    </source>
</evidence>
<dbReference type="Proteomes" id="UP000000496">
    <property type="component" value="Chromosome gsn.131"/>
</dbReference>
<accession>F8L7D1</accession>
<dbReference type="STRING" id="331113.SNE_A07810"/>
<sequence>MNQFFRVEVKKVLFGILLAIFGTQTVSSAPYDLLVDPDFSPYSGGQNLITGMRLLQLSEDIMLPPKDEPKEGLIVSLGRFAELFFIWNPLGGLATVTQHEVFGHGYRIREFPSSHVEVTGYEIDWPFPYSLGGGATSFNISDRATVTEINAINIAGIEAQDILARQLKMKWITDGRIDPRMSQLYFLSQQSFFLYTVASNDNDLDISLRGVDEDPFDGNDLKSYIYWMNRLYPDNKISISYLTRQSLYNWLDVFTYYSFGAWWYYVATGKQFNVPMLEIGKVKFLPSFKITLAPYGLEKNLEGYFTINKVPLYVYAKWGDHGGVSFYGAGIDFDQMLSWKGGIFGFKLDVWYQPDFQQPTRVFDVLIDDVNPAVPGLQDRSVGIAGSLISRWYLTGGNSPLYLYTEAGYKSKGYLPGYSLDRGFIGRVGLTAKF</sequence>
<reference key="1">
    <citation type="journal article" date="2011" name="Mol. Biol. Evol.">
        <title>Unity in variety -- the pan-genome of the Chlamydiae.</title>
        <authorList>
            <person name="Collingro A."/>
            <person name="Tischler P."/>
            <person name="Weinmaier T."/>
            <person name="Penz T."/>
            <person name="Heinz E."/>
            <person name="Brunham R.C."/>
            <person name="Read T.D."/>
            <person name="Bavoil P.M."/>
            <person name="Sachse K."/>
            <person name="Kahane S."/>
            <person name="Friedman M.G."/>
            <person name="Rattei T."/>
            <person name="Myers G.S.A."/>
            <person name="Horn M."/>
        </authorList>
    </citation>
    <scope>NUCLEOTIDE SEQUENCE</scope>
    <source>
        <strain>Z</strain>
    </source>
</reference>
<gene>
    <name evidence="1" type="ordered locus">SNE_A07810</name>
</gene>